<name>A0ABW6PBZ5_9NOCA</name>
<proteinExistence type="predicted"/>
<gene>
    <name evidence="1" type="ORF">ACFYU5_29945</name>
</gene>
<protein>
    <recommendedName>
        <fullName evidence="3">Flavodoxin-like domain-containing protein</fullName>
    </recommendedName>
</protein>
<reference evidence="1 2" key="1">
    <citation type="submission" date="2024-10" db="EMBL/GenBank/DDBJ databases">
        <title>The Natural Products Discovery Center: Release of the First 8490 Sequenced Strains for Exploring Actinobacteria Biosynthetic Diversity.</title>
        <authorList>
            <person name="Kalkreuter E."/>
            <person name="Kautsar S.A."/>
            <person name="Yang D."/>
            <person name="Bader C.D."/>
            <person name="Teijaro C.N."/>
            <person name="Fluegel L."/>
            <person name="Davis C.M."/>
            <person name="Simpson J.R."/>
            <person name="Lauterbach L."/>
            <person name="Steele A.D."/>
            <person name="Gui C."/>
            <person name="Meng S."/>
            <person name="Li G."/>
            <person name="Viehrig K."/>
            <person name="Ye F."/>
            <person name="Su P."/>
            <person name="Kiefer A.F."/>
            <person name="Nichols A."/>
            <person name="Cepeda A.J."/>
            <person name="Yan W."/>
            <person name="Fan B."/>
            <person name="Jiang Y."/>
            <person name="Adhikari A."/>
            <person name="Zheng C.-J."/>
            <person name="Schuster L."/>
            <person name="Cowan T.M."/>
            <person name="Smanski M.J."/>
            <person name="Chevrette M.G."/>
            <person name="De Carvalho L.P.S."/>
            <person name="Shen B."/>
        </authorList>
    </citation>
    <scope>NUCLEOTIDE SEQUENCE [LARGE SCALE GENOMIC DNA]</scope>
    <source>
        <strain evidence="1 2">NPDC004119</strain>
    </source>
</reference>
<evidence type="ECO:0000313" key="2">
    <source>
        <dbReference type="Proteomes" id="UP001601442"/>
    </source>
</evidence>
<sequence length="151" mass="16519">MKFVIFAPHENALTEVRAALHNSDNVEFRVETMPEATRDCDALILPGVFAHDRYGGRADTERAQVLVNKSGDVAPTLIVATPSYAPYFKGSRPVPKESKLIDIIAKCIDAIENSPEYSISRVAIPLESMGFEGIDKQLVASAFHRTLSSAD</sequence>
<keyword evidence="2" id="KW-1185">Reference proteome</keyword>
<accession>A0ABW6PBZ5</accession>
<comment type="caution">
    <text evidence="1">The sequence shown here is derived from an EMBL/GenBank/DDBJ whole genome shotgun (WGS) entry which is preliminary data.</text>
</comment>
<dbReference type="Proteomes" id="UP001601442">
    <property type="component" value="Unassembled WGS sequence"/>
</dbReference>
<dbReference type="SUPFAM" id="SSF52949">
    <property type="entry name" value="Macro domain-like"/>
    <property type="match status" value="1"/>
</dbReference>
<evidence type="ECO:0008006" key="3">
    <source>
        <dbReference type="Google" id="ProtNLM"/>
    </source>
</evidence>
<dbReference type="RefSeq" id="WP_387400180.1">
    <property type="nucleotide sequence ID" value="NZ_JBIAMT010000006.1"/>
</dbReference>
<evidence type="ECO:0000313" key="1">
    <source>
        <dbReference type="EMBL" id="MFF0500654.1"/>
    </source>
</evidence>
<dbReference type="EMBL" id="JBIAMT010000006">
    <property type="protein sequence ID" value="MFF0500654.1"/>
    <property type="molecule type" value="Genomic_DNA"/>
</dbReference>
<dbReference type="InterPro" id="IPR043472">
    <property type="entry name" value="Macro_dom-like"/>
</dbReference>
<organism evidence="1 2">
    <name type="scientific">Nocardia aobensis</name>
    <dbReference type="NCBI Taxonomy" id="257277"/>
    <lineage>
        <taxon>Bacteria</taxon>
        <taxon>Bacillati</taxon>
        <taxon>Actinomycetota</taxon>
        <taxon>Actinomycetes</taxon>
        <taxon>Mycobacteriales</taxon>
        <taxon>Nocardiaceae</taxon>
        <taxon>Nocardia</taxon>
    </lineage>
</organism>